<dbReference type="PANTHER" id="PTHR43498">
    <property type="entry name" value="FERREDOXIN:COB-COM HETERODISULFIDE REDUCTASE SUBUNIT A"/>
    <property type="match status" value="1"/>
</dbReference>
<keyword evidence="3" id="KW-0560">Oxidoreductase</keyword>
<evidence type="ECO:0000313" key="7">
    <source>
        <dbReference type="EMBL" id="TEB10325.1"/>
    </source>
</evidence>
<dbReference type="GO" id="GO:0046872">
    <property type="term" value="F:metal ion binding"/>
    <property type="evidence" value="ECO:0007669"/>
    <property type="project" value="UniProtKB-KW"/>
</dbReference>
<dbReference type="Proteomes" id="UP000297597">
    <property type="component" value="Unassembled WGS sequence"/>
</dbReference>
<keyword evidence="6" id="KW-0472">Membrane</keyword>
<keyword evidence="8" id="KW-1185">Reference proteome</keyword>
<sequence>MEKFVFERKRKTTIALSCDVLVAGGGIAGIAAAMAAARGGKNVVLLEREYLLGGLATLGLVTIYLPLCDGKGNQLVFGIGEELLKLSIEHGAEANYPSAWLDGGSLEERIKNRYITQFNPHLFALRAEALLKTLGVTILYGTLACAVTCEDEMITSVIVENKSGRSAIAVQSVIDCTGDADICHMSGAKTVLHEGGNGLASWYYYYSGGKVTLKMFGLADIVPDQMPQNAGSQEKDQYKASKVESLDKNHRFSGVDGEELSRAVIAAHGKMYEDILEHRKTDNSYVPVTISAIPLVRMSRRLVGAYTMDDTENRKYMPDSIGMTGDWRKRGPAYEIPFRTLYCNEVKNLLAAGRDISVTDTMWEITRVIPACAVTGEAAGTAAAIGNNFPKLDIAELQKRLTAQNVKLHVDSPH</sequence>
<evidence type="ECO:0000313" key="8">
    <source>
        <dbReference type="Proteomes" id="UP000297597"/>
    </source>
</evidence>
<reference evidence="7 8" key="1">
    <citation type="journal article" date="2018" name="Environ. Microbiol.">
        <title>Novel energy conservation strategies and behaviour of Pelotomaculum schinkii driving syntrophic propionate catabolism.</title>
        <authorList>
            <person name="Hidalgo-Ahumada C.A.P."/>
            <person name="Nobu M.K."/>
            <person name="Narihiro T."/>
            <person name="Tamaki H."/>
            <person name="Liu W.T."/>
            <person name="Kamagata Y."/>
            <person name="Stams A.J.M."/>
            <person name="Imachi H."/>
            <person name="Sousa D.Z."/>
        </authorList>
    </citation>
    <scope>NUCLEOTIDE SEQUENCE [LARGE SCALE GENOMIC DNA]</scope>
    <source>
        <strain evidence="7 8">MGP</strain>
    </source>
</reference>
<keyword evidence="6" id="KW-1133">Transmembrane helix</keyword>
<dbReference type="OrthoDB" id="9759982at2"/>
<dbReference type="Gene3D" id="3.50.50.60">
    <property type="entry name" value="FAD/NAD(P)-binding domain"/>
    <property type="match status" value="1"/>
</dbReference>
<keyword evidence="2" id="KW-0479">Metal-binding</keyword>
<dbReference type="SUPFAM" id="SSF51905">
    <property type="entry name" value="FAD/NAD(P)-binding domain"/>
    <property type="match status" value="1"/>
</dbReference>
<evidence type="ECO:0000256" key="3">
    <source>
        <dbReference type="ARBA" id="ARBA00023002"/>
    </source>
</evidence>
<proteinExistence type="predicted"/>
<name>A0A4Y7RMX0_9FIRM</name>
<evidence type="ECO:0000256" key="2">
    <source>
        <dbReference type="ARBA" id="ARBA00022723"/>
    </source>
</evidence>
<dbReference type="RefSeq" id="WP_134214251.1">
    <property type="nucleotide sequence ID" value="NZ_QFFZ01000028.1"/>
</dbReference>
<keyword evidence="6" id="KW-0812">Transmembrane</keyword>
<protein>
    <recommendedName>
        <fullName evidence="9">Thiazole biosynthetic enzyme</fullName>
    </recommendedName>
</protein>
<evidence type="ECO:0000256" key="1">
    <source>
        <dbReference type="ARBA" id="ARBA00022485"/>
    </source>
</evidence>
<evidence type="ECO:0000256" key="6">
    <source>
        <dbReference type="SAM" id="Phobius"/>
    </source>
</evidence>
<dbReference type="AlphaFoldDB" id="A0A4Y7RMX0"/>
<evidence type="ECO:0008006" key="9">
    <source>
        <dbReference type="Google" id="ProtNLM"/>
    </source>
</evidence>
<keyword evidence="5" id="KW-0411">Iron-sulfur</keyword>
<keyword evidence="4" id="KW-0408">Iron</keyword>
<dbReference type="Pfam" id="PF12831">
    <property type="entry name" value="FAD_oxidored"/>
    <property type="match status" value="2"/>
</dbReference>
<keyword evidence="1" id="KW-0004">4Fe-4S</keyword>
<dbReference type="GO" id="GO:0016491">
    <property type="term" value="F:oxidoreductase activity"/>
    <property type="evidence" value="ECO:0007669"/>
    <property type="project" value="UniProtKB-KW"/>
</dbReference>
<dbReference type="InterPro" id="IPR036188">
    <property type="entry name" value="FAD/NAD-bd_sf"/>
</dbReference>
<gene>
    <name evidence="7" type="ORF">Pmgp_02427</name>
</gene>
<dbReference type="InterPro" id="IPR039650">
    <property type="entry name" value="HdrA-like"/>
</dbReference>
<accession>A0A4Y7RMX0</accession>
<evidence type="ECO:0000256" key="5">
    <source>
        <dbReference type="ARBA" id="ARBA00023014"/>
    </source>
</evidence>
<feature type="transmembrane region" description="Helical" evidence="6">
    <location>
        <begin position="12"/>
        <end position="38"/>
    </location>
</feature>
<organism evidence="7 8">
    <name type="scientific">Pelotomaculum propionicicum</name>
    <dbReference type="NCBI Taxonomy" id="258475"/>
    <lineage>
        <taxon>Bacteria</taxon>
        <taxon>Bacillati</taxon>
        <taxon>Bacillota</taxon>
        <taxon>Clostridia</taxon>
        <taxon>Eubacteriales</taxon>
        <taxon>Desulfotomaculaceae</taxon>
        <taxon>Pelotomaculum</taxon>
    </lineage>
</organism>
<comment type="caution">
    <text evidence="7">The sequence shown here is derived from an EMBL/GenBank/DDBJ whole genome shotgun (WGS) entry which is preliminary data.</text>
</comment>
<evidence type="ECO:0000256" key="4">
    <source>
        <dbReference type="ARBA" id="ARBA00023004"/>
    </source>
</evidence>
<dbReference type="EMBL" id="QFFZ01000028">
    <property type="protein sequence ID" value="TEB10325.1"/>
    <property type="molecule type" value="Genomic_DNA"/>
</dbReference>
<dbReference type="GO" id="GO:0051539">
    <property type="term" value="F:4 iron, 4 sulfur cluster binding"/>
    <property type="evidence" value="ECO:0007669"/>
    <property type="project" value="UniProtKB-KW"/>
</dbReference>
<dbReference type="PANTHER" id="PTHR43498:SF1">
    <property type="entry name" value="COB--COM HETERODISULFIDE REDUCTASE IRON-SULFUR SUBUNIT A"/>
    <property type="match status" value="1"/>
</dbReference>